<accession>A0AAW4PFL8</accession>
<proteinExistence type="predicted"/>
<dbReference type="Pfam" id="PF26071">
    <property type="entry name" value="DUF8028"/>
    <property type="match status" value="1"/>
</dbReference>
<dbReference type="Proteomes" id="UP001430455">
    <property type="component" value="Unassembled WGS sequence"/>
</dbReference>
<protein>
    <submittedName>
        <fullName evidence="2">Uncharacterized protein</fullName>
    </submittedName>
</protein>
<name>A0AAW4PFL8_9EURY</name>
<keyword evidence="1" id="KW-0472">Membrane</keyword>
<feature type="transmembrane region" description="Helical" evidence="1">
    <location>
        <begin position="21"/>
        <end position="44"/>
    </location>
</feature>
<evidence type="ECO:0000313" key="2">
    <source>
        <dbReference type="EMBL" id="MBX0296105.1"/>
    </source>
</evidence>
<organism evidence="2 3">
    <name type="scientific">Haloarcula nitratireducens</name>
    <dbReference type="NCBI Taxonomy" id="2487749"/>
    <lineage>
        <taxon>Archaea</taxon>
        <taxon>Methanobacteriati</taxon>
        <taxon>Methanobacteriota</taxon>
        <taxon>Stenosarchaea group</taxon>
        <taxon>Halobacteria</taxon>
        <taxon>Halobacteriales</taxon>
        <taxon>Haloarculaceae</taxon>
        <taxon>Haloarcula</taxon>
    </lineage>
</organism>
<dbReference type="InterPro" id="IPR058341">
    <property type="entry name" value="DUF8028"/>
</dbReference>
<keyword evidence="1" id="KW-1133">Transmembrane helix</keyword>
<reference evidence="2 3" key="1">
    <citation type="submission" date="2021-06" db="EMBL/GenBank/DDBJ databases">
        <title>Halomicroarcula sp. a new haloarchaeum isolated from saline soil.</title>
        <authorList>
            <person name="Duran-Viseras A."/>
            <person name="Sanchez-Porro C."/>
            <person name="Ventosa A."/>
        </authorList>
    </citation>
    <scope>NUCLEOTIDE SEQUENCE [LARGE SCALE GENOMIC DNA]</scope>
    <source>
        <strain evidence="2 3">F27</strain>
    </source>
</reference>
<evidence type="ECO:0000256" key="1">
    <source>
        <dbReference type="SAM" id="Phobius"/>
    </source>
</evidence>
<sequence length="82" mass="8641">MSNVSPFRSATDTVTEKLVDIRALAAGPVRFLGFWTAILAPLAYPPLLLGGLDGQTQLLLLAGVFVANVLGLVLGRGYRTDA</sequence>
<evidence type="ECO:0000313" key="3">
    <source>
        <dbReference type="Proteomes" id="UP001430455"/>
    </source>
</evidence>
<dbReference type="RefSeq" id="WP_220580706.1">
    <property type="nucleotide sequence ID" value="NZ_RKLT01000004.1"/>
</dbReference>
<dbReference type="AlphaFoldDB" id="A0AAW4PFL8"/>
<keyword evidence="3" id="KW-1185">Reference proteome</keyword>
<keyword evidence="1" id="KW-0812">Transmembrane</keyword>
<gene>
    <name evidence="2" type="ORF">EGH23_14585</name>
</gene>
<dbReference type="EMBL" id="RKLT01000004">
    <property type="protein sequence ID" value="MBX0296105.1"/>
    <property type="molecule type" value="Genomic_DNA"/>
</dbReference>
<comment type="caution">
    <text evidence="2">The sequence shown here is derived from an EMBL/GenBank/DDBJ whole genome shotgun (WGS) entry which is preliminary data.</text>
</comment>
<feature type="transmembrane region" description="Helical" evidence="1">
    <location>
        <begin position="56"/>
        <end position="75"/>
    </location>
</feature>